<dbReference type="AlphaFoldDB" id="A0A6A1Q0H9"/>
<accession>A0A6A1Q0H9</accession>
<dbReference type="GO" id="GO:0015861">
    <property type="term" value="P:cytidine transport"/>
    <property type="evidence" value="ECO:0007669"/>
    <property type="project" value="TreeGrafter"/>
</dbReference>
<feature type="non-terminal residue" evidence="4">
    <location>
        <position position="239"/>
    </location>
</feature>
<keyword evidence="1" id="KW-0812">Transmembrane</keyword>
<evidence type="ECO:0000313" key="4">
    <source>
        <dbReference type="EMBL" id="KAB0400927.1"/>
    </source>
</evidence>
<name>A0A6A1Q0H9_BALPH</name>
<dbReference type="Pfam" id="PF07662">
    <property type="entry name" value="Nucleos_tra2_C"/>
    <property type="match status" value="1"/>
</dbReference>
<feature type="domain" description="Concentrative nucleoside transporter C-terminal" evidence="3">
    <location>
        <begin position="6"/>
        <end position="186"/>
    </location>
</feature>
<evidence type="ECO:0000256" key="2">
    <source>
        <dbReference type="SAM" id="SignalP"/>
    </source>
</evidence>
<feature type="non-terminal residue" evidence="4">
    <location>
        <position position="1"/>
    </location>
</feature>
<evidence type="ECO:0000313" key="5">
    <source>
        <dbReference type="Proteomes" id="UP000437017"/>
    </source>
</evidence>
<dbReference type="PANTHER" id="PTHR10590">
    <property type="entry name" value="SODIUM/NUCLEOSIDE COTRANSPORTER"/>
    <property type="match status" value="1"/>
</dbReference>
<keyword evidence="1" id="KW-0472">Membrane</keyword>
<dbReference type="GO" id="GO:0015389">
    <property type="term" value="F:pyrimidine- and adenosine-specific:sodium symporter activity"/>
    <property type="evidence" value="ECO:0007669"/>
    <property type="project" value="TreeGrafter"/>
</dbReference>
<organism evidence="4 5">
    <name type="scientific">Balaenoptera physalus</name>
    <name type="common">Fin whale</name>
    <name type="synonym">Balaena physalus</name>
    <dbReference type="NCBI Taxonomy" id="9770"/>
    <lineage>
        <taxon>Eukaryota</taxon>
        <taxon>Metazoa</taxon>
        <taxon>Chordata</taxon>
        <taxon>Craniata</taxon>
        <taxon>Vertebrata</taxon>
        <taxon>Euteleostomi</taxon>
        <taxon>Mammalia</taxon>
        <taxon>Eutheria</taxon>
        <taxon>Laurasiatheria</taxon>
        <taxon>Artiodactyla</taxon>
        <taxon>Whippomorpha</taxon>
        <taxon>Cetacea</taxon>
        <taxon>Mysticeti</taxon>
        <taxon>Balaenopteridae</taxon>
        <taxon>Balaenoptera</taxon>
    </lineage>
</organism>
<dbReference type="EMBL" id="SGJD01001283">
    <property type="protein sequence ID" value="KAB0400927.1"/>
    <property type="molecule type" value="Genomic_DNA"/>
</dbReference>
<dbReference type="GO" id="GO:0005886">
    <property type="term" value="C:plasma membrane"/>
    <property type="evidence" value="ECO:0007669"/>
    <property type="project" value="TreeGrafter"/>
</dbReference>
<dbReference type="GO" id="GO:0015862">
    <property type="term" value="P:uridine transmembrane transport"/>
    <property type="evidence" value="ECO:0007669"/>
    <property type="project" value="TreeGrafter"/>
</dbReference>
<dbReference type="OrthoDB" id="6075923at2759"/>
<feature type="transmembrane region" description="Helical" evidence="1">
    <location>
        <begin position="63"/>
        <end position="85"/>
    </location>
</feature>
<proteinExistence type="predicted"/>
<feature type="signal peptide" evidence="2">
    <location>
        <begin position="1"/>
        <end position="19"/>
    </location>
</feature>
<keyword evidence="1" id="KW-1133">Transmembrane helix</keyword>
<evidence type="ECO:0000256" key="1">
    <source>
        <dbReference type="SAM" id="Phobius"/>
    </source>
</evidence>
<keyword evidence="2" id="KW-0732">Signal</keyword>
<comment type="caution">
    <text evidence="4">The sequence shown here is derived from an EMBL/GenBank/DDBJ whole genome shotgun (WGS) entry which is preliminary data.</text>
</comment>
<keyword evidence="5" id="KW-1185">Reference proteome</keyword>
<sequence>IDAASLIAASVMAAPCALALYPEVEESKFRGEEGVKLTYRDAQNLLEAANSGAAMSVRVVTNIAANLIAFLAVLAFINAALSWLGDMMNVQGLSFQVQFRPPTQPVEGVVLAGALICSYILRSVAFLMGVAWEGCPVVAELLGMKLFLNNGRQGVGRFQEASRNTTFALCGFANFGSIGIMLGGLNHALHRGLCVSGECLRGRDPLHARGAEVDCESLLSTTLSSSSFEVHQCCRQAFQ</sequence>
<protein>
    <recommendedName>
        <fullName evidence="3">Concentrative nucleoside transporter C-terminal domain-containing protein</fullName>
    </recommendedName>
</protein>
<feature type="chain" id="PRO_5025457852" description="Concentrative nucleoside transporter C-terminal domain-containing protein" evidence="2">
    <location>
        <begin position="20"/>
        <end position="239"/>
    </location>
</feature>
<dbReference type="PANTHER" id="PTHR10590:SF16">
    <property type="entry name" value="SODIUM_NUCLEOSIDE COTRANSPORTER 1"/>
    <property type="match status" value="1"/>
</dbReference>
<dbReference type="InterPro" id="IPR011657">
    <property type="entry name" value="CNT_C_dom"/>
</dbReference>
<evidence type="ECO:0000259" key="3">
    <source>
        <dbReference type="Pfam" id="PF07662"/>
    </source>
</evidence>
<gene>
    <name evidence="4" type="ORF">E2I00_004666</name>
</gene>
<dbReference type="InterPro" id="IPR008276">
    <property type="entry name" value="C_nuclsd_transpt"/>
</dbReference>
<reference evidence="4 5" key="1">
    <citation type="journal article" date="2019" name="PLoS ONE">
        <title>Genomic analyses reveal an absence of contemporary introgressive admixture between fin whales and blue whales, despite known hybrids.</title>
        <authorList>
            <person name="Westbury M.V."/>
            <person name="Petersen B."/>
            <person name="Lorenzen E.D."/>
        </authorList>
    </citation>
    <scope>NUCLEOTIDE SEQUENCE [LARGE SCALE GENOMIC DNA]</scope>
    <source>
        <strain evidence="4">FinWhale-01</strain>
    </source>
</reference>
<dbReference type="Proteomes" id="UP000437017">
    <property type="component" value="Unassembled WGS sequence"/>
</dbReference>